<evidence type="ECO:0000256" key="1">
    <source>
        <dbReference type="SAM" id="Phobius"/>
    </source>
</evidence>
<dbReference type="AlphaFoldDB" id="A0A1C7GW49"/>
<dbReference type="PANTHER" id="PTHR37299">
    <property type="entry name" value="TRANSCRIPTIONAL REGULATOR-RELATED"/>
    <property type="match status" value="1"/>
</dbReference>
<dbReference type="Gene3D" id="2.40.50.1020">
    <property type="entry name" value="LytTr DNA-binding domain"/>
    <property type="match status" value="1"/>
</dbReference>
<dbReference type="Proteomes" id="UP000092631">
    <property type="component" value="Chromosome"/>
</dbReference>
<dbReference type="EMBL" id="CP015401">
    <property type="protein sequence ID" value="ANU56523.1"/>
    <property type="molecule type" value="Genomic_DNA"/>
</dbReference>
<accession>A0A1C7GW49</accession>
<dbReference type="KEGG" id="bcae:A4V03_02190"/>
<evidence type="ECO:0000313" key="2">
    <source>
        <dbReference type="EMBL" id="ANU56523.1"/>
    </source>
</evidence>
<dbReference type="InterPro" id="IPR007492">
    <property type="entry name" value="LytTR_DNA-bd_dom"/>
</dbReference>
<protein>
    <submittedName>
        <fullName evidence="2">LytTR family transcriptional regulator</fullName>
    </submittedName>
</protein>
<dbReference type="InterPro" id="IPR046947">
    <property type="entry name" value="LytR-like"/>
</dbReference>
<dbReference type="GO" id="GO:0003677">
    <property type="term" value="F:DNA binding"/>
    <property type="evidence" value="ECO:0007669"/>
    <property type="project" value="InterPro"/>
</dbReference>
<keyword evidence="1" id="KW-0472">Membrane</keyword>
<feature type="transmembrane region" description="Helical" evidence="1">
    <location>
        <begin position="49"/>
        <end position="70"/>
    </location>
</feature>
<dbReference type="STRING" id="1796613.A4V03_02190"/>
<reference evidence="3" key="1">
    <citation type="submission" date="2016-04" db="EMBL/GenBank/DDBJ databases">
        <title>Complete Genome Sequences of Twelve Strains of a Stable Defined Moderately Diverse Mouse Microbiota 2 (sDMDMm2).</title>
        <authorList>
            <person name="Uchimura Y."/>
            <person name="Wyss M."/>
            <person name="Brugiroux S."/>
            <person name="Limenitakis J.P."/>
            <person name="Stecher B."/>
            <person name="McCoy K.D."/>
            <person name="Macpherson A.J."/>
        </authorList>
    </citation>
    <scope>NUCLEOTIDE SEQUENCE [LARGE SCALE GENOMIC DNA]</scope>
    <source>
        <strain evidence="3">I48</strain>
    </source>
</reference>
<dbReference type="PROSITE" id="PS50930">
    <property type="entry name" value="HTH_LYTTR"/>
    <property type="match status" value="1"/>
</dbReference>
<name>A0A1C7GW49_9BACE</name>
<gene>
    <name evidence="2" type="ORF">A4V03_02190</name>
</gene>
<feature type="transmembrane region" description="Helical" evidence="1">
    <location>
        <begin position="82"/>
        <end position="104"/>
    </location>
</feature>
<organism evidence="2 3">
    <name type="scientific">Bacteroides caecimuris</name>
    <dbReference type="NCBI Taxonomy" id="1796613"/>
    <lineage>
        <taxon>Bacteria</taxon>
        <taxon>Pseudomonadati</taxon>
        <taxon>Bacteroidota</taxon>
        <taxon>Bacteroidia</taxon>
        <taxon>Bacteroidales</taxon>
        <taxon>Bacteroidaceae</taxon>
        <taxon>Bacteroides</taxon>
    </lineage>
</organism>
<dbReference type="Pfam" id="PF04397">
    <property type="entry name" value="LytTR"/>
    <property type="match status" value="1"/>
</dbReference>
<dbReference type="SMART" id="SM00850">
    <property type="entry name" value="LytTR"/>
    <property type="match status" value="1"/>
</dbReference>
<sequence length="272" mass="30908">MKAHPIIESPFRWIPMLVLALILVAFQVTLVCGYTGNDYLPALVDGIATIGWLVAIAYLAWFVVGLVSLFQTDVIMIIVGSLLWLAGSFMVCDIMVRIVGVSYVPFAQTIPFRLLFGLPVLIAITLWYRLIVTKEEVQNLEMEKELAVHQVNVAEQQEESPMEWIDRITVKDGSRIHLVKADELIYIQACGDYVMLITPTGEYLKEQTMKYFETHLSPDTFVRVHRSTIVNVTQISRVELFGKETYQLLLKNGVKLRVSLSGYRLLKERLGI</sequence>
<evidence type="ECO:0000313" key="3">
    <source>
        <dbReference type="Proteomes" id="UP000092631"/>
    </source>
</evidence>
<feature type="transmembrane region" description="Helical" evidence="1">
    <location>
        <begin position="110"/>
        <end position="132"/>
    </location>
</feature>
<keyword evidence="1" id="KW-1133">Transmembrane helix</keyword>
<dbReference type="OrthoDB" id="1116942at2"/>
<keyword evidence="1" id="KW-0812">Transmembrane</keyword>
<dbReference type="GO" id="GO:0000156">
    <property type="term" value="F:phosphorelay response regulator activity"/>
    <property type="evidence" value="ECO:0007669"/>
    <property type="project" value="InterPro"/>
</dbReference>
<dbReference type="PANTHER" id="PTHR37299:SF1">
    <property type="entry name" value="STAGE 0 SPORULATION PROTEIN A HOMOLOG"/>
    <property type="match status" value="1"/>
</dbReference>
<proteinExistence type="predicted"/>
<dbReference type="GeneID" id="82185939"/>
<keyword evidence="3" id="KW-1185">Reference proteome</keyword>
<dbReference type="RefSeq" id="WP_065537784.1">
    <property type="nucleotide sequence ID" value="NZ_CAPDLJ010000009.1"/>
</dbReference>